<dbReference type="InterPro" id="IPR025202">
    <property type="entry name" value="PLD-like_dom"/>
</dbReference>
<reference evidence="9 10" key="1">
    <citation type="journal article" date="2016" name="Nat. Commun.">
        <title>Thousands of microbial genomes shed light on interconnected biogeochemical processes in an aquifer system.</title>
        <authorList>
            <person name="Anantharaman K."/>
            <person name="Brown C.T."/>
            <person name="Hug L.A."/>
            <person name="Sharon I."/>
            <person name="Castelle C.J."/>
            <person name="Probst A.J."/>
            <person name="Thomas B.C."/>
            <person name="Singh A."/>
            <person name="Wilkins M.J."/>
            <person name="Karaoz U."/>
            <person name="Brodie E.L."/>
            <person name="Williams K.H."/>
            <person name="Hubbard S.S."/>
            <person name="Banfield J.F."/>
        </authorList>
    </citation>
    <scope>NUCLEOTIDE SEQUENCE [LARGE SCALE GENOMIC DNA]</scope>
</reference>
<dbReference type="PANTHER" id="PTHR43856">
    <property type="entry name" value="CARDIOLIPIN HYDROLASE"/>
    <property type="match status" value="1"/>
</dbReference>
<dbReference type="EC" id="3.1.4.4" evidence="3"/>
<accession>A0A1G2HPN7</accession>
<keyword evidence="7" id="KW-0732">Signal</keyword>
<feature type="signal peptide" evidence="7">
    <location>
        <begin position="1"/>
        <end position="20"/>
    </location>
</feature>
<dbReference type="PROSITE" id="PS50035">
    <property type="entry name" value="PLD"/>
    <property type="match status" value="1"/>
</dbReference>
<dbReference type="InterPro" id="IPR051406">
    <property type="entry name" value="PLD_domain"/>
</dbReference>
<comment type="caution">
    <text evidence="9">The sequence shown here is derived from an EMBL/GenBank/DDBJ whole genome shotgun (WGS) entry which is preliminary data.</text>
</comment>
<sequence length="340" mass="38602">MNLKFLLSSLILLVGCVSLADFDIPIGAAVFDEPTPTDTVTTLQEDAQLEVHFCPQENCSQLFMDFLGNDEKHCALYELNKPELIEFLNRENVQLVVDQDSEEDVIAMKNVVIDTGGGLMHNKFCVAGDRVFTGSMNPTVNDITKNNNNIVLLRSAEIAALYETEFQELWNHSRNRKSERNSFLIDGTPVSIYFCPEDDCAAKIISEIEKAQREIYFMTFSFTHDGITDAVLSRFEQNVTVKGVFETRQITEYEPYELFLSKGMDVRKDGNKNTMHHKLWIVDSLCVITGSMNPTKNGDERNDENLLIICDKDIAAQYLEEFWRVYNEAIAAAQTDDDKS</sequence>
<dbReference type="SUPFAM" id="SSF56024">
    <property type="entry name" value="Phospholipase D/nuclease"/>
    <property type="match status" value="2"/>
</dbReference>
<comment type="similarity">
    <text evidence="2">Belongs to the phospholipase D family.</text>
</comment>
<dbReference type="InterPro" id="IPR001736">
    <property type="entry name" value="PLipase_D/transphosphatidylase"/>
</dbReference>
<evidence type="ECO:0000256" key="3">
    <source>
        <dbReference type="ARBA" id="ARBA00012027"/>
    </source>
</evidence>
<dbReference type="STRING" id="1802202.A2730_03925"/>
<evidence type="ECO:0000256" key="6">
    <source>
        <dbReference type="ARBA" id="ARBA00023098"/>
    </source>
</evidence>
<dbReference type="GO" id="GO:0016042">
    <property type="term" value="P:lipid catabolic process"/>
    <property type="evidence" value="ECO:0007669"/>
    <property type="project" value="UniProtKB-KW"/>
</dbReference>
<evidence type="ECO:0000259" key="8">
    <source>
        <dbReference type="PROSITE" id="PS50035"/>
    </source>
</evidence>
<dbReference type="Proteomes" id="UP000176855">
    <property type="component" value="Unassembled WGS sequence"/>
</dbReference>
<keyword evidence="5" id="KW-0442">Lipid degradation</keyword>
<dbReference type="SMART" id="SM00155">
    <property type="entry name" value="PLDc"/>
    <property type="match status" value="2"/>
</dbReference>
<evidence type="ECO:0000313" key="10">
    <source>
        <dbReference type="Proteomes" id="UP000176855"/>
    </source>
</evidence>
<gene>
    <name evidence="9" type="ORF">A2730_03925</name>
</gene>
<organism evidence="9 10">
    <name type="scientific">Candidatus Staskawiczbacteria bacterium RIFCSPHIGHO2_01_FULL_39_25</name>
    <dbReference type="NCBI Taxonomy" id="1802202"/>
    <lineage>
        <taxon>Bacteria</taxon>
        <taxon>Candidatus Staskawicziibacteriota</taxon>
    </lineage>
</organism>
<keyword evidence="4" id="KW-0378">Hydrolase</keyword>
<evidence type="ECO:0000313" key="9">
    <source>
        <dbReference type="EMBL" id="OGZ64395.1"/>
    </source>
</evidence>
<proteinExistence type="inferred from homology"/>
<name>A0A1G2HPN7_9BACT</name>
<dbReference type="GO" id="GO:0004630">
    <property type="term" value="F:phospholipase D activity"/>
    <property type="evidence" value="ECO:0007669"/>
    <property type="project" value="UniProtKB-EC"/>
</dbReference>
<dbReference type="EMBL" id="MHOO01000006">
    <property type="protein sequence ID" value="OGZ64395.1"/>
    <property type="molecule type" value="Genomic_DNA"/>
</dbReference>
<evidence type="ECO:0000256" key="2">
    <source>
        <dbReference type="ARBA" id="ARBA00008664"/>
    </source>
</evidence>
<protein>
    <recommendedName>
        <fullName evidence="3">phospholipase D</fullName>
        <ecNumber evidence="3">3.1.4.4</ecNumber>
    </recommendedName>
</protein>
<dbReference type="Pfam" id="PF13091">
    <property type="entry name" value="PLDc_2"/>
    <property type="match status" value="2"/>
</dbReference>
<evidence type="ECO:0000256" key="4">
    <source>
        <dbReference type="ARBA" id="ARBA00022801"/>
    </source>
</evidence>
<dbReference type="AlphaFoldDB" id="A0A1G2HPN7"/>
<comment type="catalytic activity">
    <reaction evidence="1">
        <text>a 1,2-diacyl-sn-glycero-3-phosphocholine + H2O = a 1,2-diacyl-sn-glycero-3-phosphate + choline + H(+)</text>
        <dbReference type="Rhea" id="RHEA:14445"/>
        <dbReference type="ChEBI" id="CHEBI:15354"/>
        <dbReference type="ChEBI" id="CHEBI:15377"/>
        <dbReference type="ChEBI" id="CHEBI:15378"/>
        <dbReference type="ChEBI" id="CHEBI:57643"/>
        <dbReference type="ChEBI" id="CHEBI:58608"/>
        <dbReference type="EC" id="3.1.4.4"/>
    </reaction>
</comment>
<evidence type="ECO:0000256" key="1">
    <source>
        <dbReference type="ARBA" id="ARBA00000798"/>
    </source>
</evidence>
<feature type="domain" description="PLD phosphodiesterase" evidence="8">
    <location>
        <begin position="271"/>
        <end position="298"/>
    </location>
</feature>
<dbReference type="GO" id="GO:0016891">
    <property type="term" value="F:RNA endonuclease activity producing 5'-phosphomonoesters, hydrolytic mechanism"/>
    <property type="evidence" value="ECO:0007669"/>
    <property type="project" value="TreeGrafter"/>
</dbReference>
<dbReference type="GO" id="GO:0006793">
    <property type="term" value="P:phosphorus metabolic process"/>
    <property type="evidence" value="ECO:0007669"/>
    <property type="project" value="UniProtKB-ARBA"/>
</dbReference>
<keyword evidence="6" id="KW-0443">Lipid metabolism</keyword>
<evidence type="ECO:0000256" key="7">
    <source>
        <dbReference type="SAM" id="SignalP"/>
    </source>
</evidence>
<dbReference type="PANTHER" id="PTHR43856:SF1">
    <property type="entry name" value="MITOCHONDRIAL CARDIOLIPIN HYDROLASE"/>
    <property type="match status" value="1"/>
</dbReference>
<dbReference type="Gene3D" id="3.30.870.10">
    <property type="entry name" value="Endonuclease Chain A"/>
    <property type="match status" value="2"/>
</dbReference>
<feature type="chain" id="PRO_5009583151" description="phospholipase D" evidence="7">
    <location>
        <begin position="21"/>
        <end position="340"/>
    </location>
</feature>
<dbReference type="PROSITE" id="PS51257">
    <property type="entry name" value="PROKAR_LIPOPROTEIN"/>
    <property type="match status" value="1"/>
</dbReference>
<evidence type="ECO:0000256" key="5">
    <source>
        <dbReference type="ARBA" id="ARBA00022963"/>
    </source>
</evidence>